<sequence length="76" mass="8868">MQKKEKEKLYKITNKSTPKKSSICMFYSSLDYYDAEFIDKKEIYNLKPGIIRSFSSFSRNYNSFGDINTNQTTGNA</sequence>
<dbReference type="Proteomes" id="UP000187283">
    <property type="component" value="Unassembled WGS sequence"/>
</dbReference>
<dbReference type="AlphaFoldDB" id="A0A1R1WZY0"/>
<reference evidence="1 2" key="1">
    <citation type="submission" date="2017-01" db="EMBL/GenBank/DDBJ databases">
        <authorList>
            <person name="Mah S.A."/>
            <person name="Swanson W.J."/>
            <person name="Moy G.W."/>
            <person name="Vacquier V.D."/>
        </authorList>
    </citation>
    <scope>NUCLEOTIDE SEQUENCE [LARGE SCALE GENOMIC DNA]</scope>
    <source>
        <strain evidence="1 2">GSMNP</strain>
    </source>
</reference>
<evidence type="ECO:0000313" key="1">
    <source>
        <dbReference type="EMBL" id="OMJ07897.1"/>
    </source>
</evidence>
<comment type="caution">
    <text evidence="1">The sequence shown here is derived from an EMBL/GenBank/DDBJ whole genome shotgun (WGS) entry which is preliminary data.</text>
</comment>
<evidence type="ECO:0000313" key="2">
    <source>
        <dbReference type="Proteomes" id="UP000187283"/>
    </source>
</evidence>
<keyword evidence="2" id="KW-1185">Reference proteome</keyword>
<gene>
    <name evidence="1" type="ORF">AYI70_g11895</name>
</gene>
<accession>A0A1R1WZY0</accession>
<organism evidence="1 2">
    <name type="scientific">Smittium culicis</name>
    <dbReference type="NCBI Taxonomy" id="133412"/>
    <lineage>
        <taxon>Eukaryota</taxon>
        <taxon>Fungi</taxon>
        <taxon>Fungi incertae sedis</taxon>
        <taxon>Zoopagomycota</taxon>
        <taxon>Kickxellomycotina</taxon>
        <taxon>Harpellomycetes</taxon>
        <taxon>Harpellales</taxon>
        <taxon>Legeriomycetaceae</taxon>
        <taxon>Smittium</taxon>
    </lineage>
</organism>
<dbReference type="EMBL" id="LSSN01005940">
    <property type="protein sequence ID" value="OMJ07897.1"/>
    <property type="molecule type" value="Genomic_DNA"/>
</dbReference>
<proteinExistence type="predicted"/>
<name>A0A1R1WZY0_9FUNG</name>
<protein>
    <submittedName>
        <fullName evidence="1">Uncharacterized protein</fullName>
    </submittedName>
</protein>